<dbReference type="RefSeq" id="WP_116184852.1">
    <property type="nucleotide sequence ID" value="NZ_QTJX01000002.1"/>
</dbReference>
<comment type="caution">
    <text evidence="3">The sequence shown here is derived from an EMBL/GenBank/DDBJ whole genome shotgun (WGS) entry which is preliminary data.</text>
</comment>
<proteinExistence type="predicted"/>
<accession>A0A371JRV0</accession>
<evidence type="ECO:0000259" key="2">
    <source>
        <dbReference type="Pfam" id="PF14129"/>
    </source>
</evidence>
<evidence type="ECO:0000313" key="4">
    <source>
        <dbReference type="Proteomes" id="UP000261828"/>
    </source>
</evidence>
<organism evidence="3 4">
    <name type="scientific">Flagellimonas nanhaiensis</name>
    <dbReference type="NCBI Taxonomy" id="2292706"/>
    <lineage>
        <taxon>Bacteria</taxon>
        <taxon>Pseudomonadati</taxon>
        <taxon>Bacteroidota</taxon>
        <taxon>Flavobacteriia</taxon>
        <taxon>Flavobacteriales</taxon>
        <taxon>Flavobacteriaceae</taxon>
        <taxon>Flagellimonas</taxon>
    </lineage>
</organism>
<name>A0A371JRV0_9FLAO</name>
<protein>
    <submittedName>
        <fullName evidence="3">DUF4296 domain-containing protein</fullName>
    </submittedName>
</protein>
<evidence type="ECO:0000256" key="1">
    <source>
        <dbReference type="SAM" id="MobiDB-lite"/>
    </source>
</evidence>
<dbReference type="EMBL" id="QTJX01000002">
    <property type="protein sequence ID" value="RDY60242.1"/>
    <property type="molecule type" value="Genomic_DNA"/>
</dbReference>
<evidence type="ECO:0000313" key="3">
    <source>
        <dbReference type="EMBL" id="RDY60242.1"/>
    </source>
</evidence>
<feature type="region of interest" description="Disordered" evidence="1">
    <location>
        <begin position="105"/>
        <end position="146"/>
    </location>
</feature>
<reference evidence="3 4" key="1">
    <citation type="submission" date="2018-08" db="EMBL/GenBank/DDBJ databases">
        <title>Muricauda nanhaiensis sp. nov., isolated from seawater of the South China Sea.</title>
        <authorList>
            <person name="Dang Y."/>
        </authorList>
    </citation>
    <scope>NUCLEOTIDE SEQUENCE [LARGE SCALE GENOMIC DNA]</scope>
    <source>
        <strain evidence="3 4">SM1704</strain>
    </source>
</reference>
<keyword evidence="4" id="KW-1185">Reference proteome</keyword>
<feature type="domain" description="DUF4296" evidence="2">
    <location>
        <begin position="24"/>
        <end position="105"/>
    </location>
</feature>
<dbReference type="AlphaFoldDB" id="A0A371JRV0"/>
<sequence length="146" mass="17202">MRNFVLVLLGLMFWSCAEKVVEKPENLIPKDKMVLILHDLAVLNAVKTSFKTTMEKNEIEVMEFLFEKYEIDSVQFSQSDLYYASVPLEYQLIYEEVESKLDERKSILEDRTKKRNDSARSKNREKVKDTLKRTKKPEKEPTDSDS</sequence>
<gene>
    <name evidence="3" type="ORF">DX873_08955</name>
</gene>
<dbReference type="InterPro" id="IPR025381">
    <property type="entry name" value="DUF4296"/>
</dbReference>
<dbReference type="Pfam" id="PF14129">
    <property type="entry name" value="DUF4296"/>
    <property type="match status" value="1"/>
</dbReference>
<dbReference type="Proteomes" id="UP000261828">
    <property type="component" value="Unassembled WGS sequence"/>
</dbReference>
<dbReference type="OrthoDB" id="1525222at2"/>